<evidence type="ECO:0000256" key="3">
    <source>
        <dbReference type="PROSITE-ProRule" id="PRU00221"/>
    </source>
</evidence>
<dbReference type="InterPro" id="IPR001680">
    <property type="entry name" value="WD40_rpt"/>
</dbReference>
<protein>
    <recommendedName>
        <fullName evidence="5">FHA domain-containing protein</fullName>
    </recommendedName>
</protein>
<feature type="repeat" description="WD" evidence="3">
    <location>
        <begin position="461"/>
        <end position="502"/>
    </location>
</feature>
<evidence type="ECO:0000313" key="7">
    <source>
        <dbReference type="EMBL" id="CAH0369912.1"/>
    </source>
</evidence>
<dbReference type="Gene3D" id="2.130.10.10">
    <property type="entry name" value="YVTN repeat-like/Quinoprotein amine dehydrogenase"/>
    <property type="match status" value="2"/>
</dbReference>
<dbReference type="GO" id="GO:0035861">
    <property type="term" value="C:site of double-strand break"/>
    <property type="evidence" value="ECO:0007669"/>
    <property type="project" value="TreeGrafter"/>
</dbReference>
<dbReference type="PANTHER" id="PTHR16017">
    <property type="entry name" value="GASTRULATION DEFECTIVE PROTEIN 1-RELATED"/>
    <property type="match status" value="1"/>
</dbReference>
<feature type="compositionally biased region" description="Acidic residues" evidence="4">
    <location>
        <begin position="213"/>
        <end position="226"/>
    </location>
</feature>
<feature type="region of interest" description="Disordered" evidence="4">
    <location>
        <begin position="141"/>
        <end position="226"/>
    </location>
</feature>
<dbReference type="PROSITE" id="PS00678">
    <property type="entry name" value="WD_REPEATS_1"/>
    <property type="match status" value="1"/>
</dbReference>
<evidence type="ECO:0000259" key="5">
    <source>
        <dbReference type="PROSITE" id="PS50006"/>
    </source>
</evidence>
<dbReference type="PROSITE" id="PS50294">
    <property type="entry name" value="WD_REPEATS_REGION"/>
    <property type="match status" value="1"/>
</dbReference>
<dbReference type="OrthoDB" id="10264376at2759"/>
<feature type="region of interest" description="Disordered" evidence="4">
    <location>
        <begin position="1"/>
        <end position="30"/>
    </location>
</feature>
<dbReference type="AlphaFoldDB" id="A0A7S3ZJK2"/>
<evidence type="ECO:0000313" key="8">
    <source>
        <dbReference type="Proteomes" id="UP000789595"/>
    </source>
</evidence>
<dbReference type="PROSITE" id="PS50006">
    <property type="entry name" value="FHA_DOMAIN"/>
    <property type="match status" value="1"/>
</dbReference>
<feature type="compositionally biased region" description="Basic and acidic residues" evidence="4">
    <location>
        <begin position="153"/>
        <end position="197"/>
    </location>
</feature>
<proteinExistence type="predicted"/>
<dbReference type="Pfam" id="PF00498">
    <property type="entry name" value="FHA"/>
    <property type="match status" value="1"/>
</dbReference>
<feature type="domain" description="FHA" evidence="5">
    <location>
        <begin position="55"/>
        <end position="105"/>
    </location>
</feature>
<keyword evidence="1 3" id="KW-0853">WD repeat</keyword>
<feature type="repeat" description="WD" evidence="3">
    <location>
        <begin position="418"/>
        <end position="440"/>
    </location>
</feature>
<evidence type="ECO:0000256" key="4">
    <source>
        <dbReference type="SAM" id="MobiDB-lite"/>
    </source>
</evidence>
<dbReference type="EMBL" id="HBIW01000869">
    <property type="protein sequence ID" value="CAE0685308.1"/>
    <property type="molecule type" value="Transcribed_RNA"/>
</dbReference>
<dbReference type="InterPro" id="IPR015943">
    <property type="entry name" value="WD40/YVTN_repeat-like_dom_sf"/>
</dbReference>
<reference evidence="7" key="2">
    <citation type="submission" date="2021-11" db="EMBL/GenBank/DDBJ databases">
        <authorList>
            <consortium name="Genoscope - CEA"/>
            <person name="William W."/>
        </authorList>
    </citation>
    <scope>NUCLEOTIDE SEQUENCE</scope>
</reference>
<dbReference type="PANTHER" id="PTHR16017:SF0">
    <property type="entry name" value="WD REPEAT-CONTAINING PROTEIN 70"/>
    <property type="match status" value="1"/>
</dbReference>
<evidence type="ECO:0000313" key="6">
    <source>
        <dbReference type="EMBL" id="CAE0685308.1"/>
    </source>
</evidence>
<sequence length="782" mass="85221">MDMPPPPPRAPPAAKPQQPEDDLSWAVTPPPPFHSLEHFKDGSLAGTTTLDKKVITVGRDADADLTILHPTASRRHASLVNGADRQLFLVAKDTRYGTTLNGQTCAPGAKLRLENGAQIRFALSSRTYVVRLATARDPSQTPLAEAALPTSFGRREKVAQPKPDNHQKRKADGDADAARQALAERRAKRKAEIDAMTRDMVSSTPSYNAPVVAEEEPVEEEEPEEEATDADAVAALTKRWQLPVSHEARLQPASKAVSAIASDPAGGRVIVGSLDYKVRLYDFGGMDRRHRPFREIEPDEGHPIVALSYSPTGDRFLCCTGSAQPKIFQRDGQHLLTFNRGDPYVTDMARTTGHVTIVTGGQWHPHEKMQCLTSGMDGSLRIWDLCGKTGLRDFLLCDHTIRVRDKGARKVAATACCYSPDGRKVACGAADGSVQIWQLKGRAHNYLRPDACARTAHRPSTDASGAVVSCVQFSPDGRSIASRADDGFIRVWDVRKLSKSQPVCEFAGIEPRGLTANLAWRPDGAVLCAGAAGASKNDPGRLSFFSVGGDAHEVHRDAGGYRPLVSLGGCAKGADVCVLWHERIRHVFVGGSDGSVRALYDPALSKNGALLSVKRDHAPRKFLTSDTSHVDASSIVNPNALPMYRNDDAFRSRGRYAKTRNSQTLSKKPDPPLAQGQQGRNEGARTTFCQTFLENELAQGPGNIRNEDPREALLKYANEEPIFRTNATFYRDSGGARRDLAQDTLEAAESKFVEDQKQLMDRNPSRVIRDARKKPDGKQGGS</sequence>
<dbReference type="SMART" id="SM00320">
    <property type="entry name" value="WD40"/>
    <property type="match status" value="5"/>
</dbReference>
<dbReference type="Pfam" id="PF00400">
    <property type="entry name" value="WD40"/>
    <property type="match status" value="4"/>
</dbReference>
<feature type="repeat" description="WD" evidence="3">
    <location>
        <begin position="351"/>
        <end position="385"/>
    </location>
</feature>
<feature type="region of interest" description="Disordered" evidence="4">
    <location>
        <begin position="658"/>
        <end position="683"/>
    </location>
</feature>
<dbReference type="InterPro" id="IPR000253">
    <property type="entry name" value="FHA_dom"/>
</dbReference>
<dbReference type="Gene3D" id="2.60.200.20">
    <property type="match status" value="1"/>
</dbReference>
<dbReference type="InterPro" id="IPR051858">
    <property type="entry name" value="WD_repeat_GAD-1"/>
</dbReference>
<reference evidence="6" key="1">
    <citation type="submission" date="2021-01" db="EMBL/GenBank/DDBJ databases">
        <authorList>
            <person name="Corre E."/>
            <person name="Pelletier E."/>
            <person name="Niang G."/>
            <person name="Scheremetjew M."/>
            <person name="Finn R."/>
            <person name="Kale V."/>
            <person name="Holt S."/>
            <person name="Cochrane G."/>
            <person name="Meng A."/>
            <person name="Brown T."/>
            <person name="Cohen L."/>
        </authorList>
    </citation>
    <scope>NUCLEOTIDE SEQUENCE</scope>
    <source>
        <strain evidence="6">CCMP1756</strain>
    </source>
</reference>
<evidence type="ECO:0000256" key="1">
    <source>
        <dbReference type="ARBA" id="ARBA00022574"/>
    </source>
</evidence>
<keyword evidence="2" id="KW-0677">Repeat</keyword>
<gene>
    <name evidence="6" type="ORF">PCAL00307_LOCUS742</name>
    <name evidence="7" type="ORF">PECAL_2P30570</name>
</gene>
<dbReference type="InterPro" id="IPR019775">
    <property type="entry name" value="WD40_repeat_CS"/>
</dbReference>
<dbReference type="EMBL" id="CAKKNE010000002">
    <property type="protein sequence ID" value="CAH0369912.1"/>
    <property type="molecule type" value="Genomic_DNA"/>
</dbReference>
<name>A0A7S3ZJK2_9STRA</name>
<dbReference type="InterPro" id="IPR036322">
    <property type="entry name" value="WD40_repeat_dom_sf"/>
</dbReference>
<feature type="compositionally biased region" description="Pro residues" evidence="4">
    <location>
        <begin position="1"/>
        <end position="14"/>
    </location>
</feature>
<keyword evidence="8" id="KW-1185">Reference proteome</keyword>
<evidence type="ECO:0000256" key="2">
    <source>
        <dbReference type="ARBA" id="ARBA00022737"/>
    </source>
</evidence>
<dbReference type="GO" id="GO:0005634">
    <property type="term" value="C:nucleus"/>
    <property type="evidence" value="ECO:0007669"/>
    <property type="project" value="TreeGrafter"/>
</dbReference>
<dbReference type="Proteomes" id="UP000789595">
    <property type="component" value="Unassembled WGS sequence"/>
</dbReference>
<dbReference type="SUPFAM" id="SSF50978">
    <property type="entry name" value="WD40 repeat-like"/>
    <property type="match status" value="1"/>
</dbReference>
<dbReference type="PROSITE" id="PS50082">
    <property type="entry name" value="WD_REPEATS_2"/>
    <property type="match status" value="3"/>
</dbReference>
<organism evidence="6">
    <name type="scientific">Pelagomonas calceolata</name>
    <dbReference type="NCBI Taxonomy" id="35677"/>
    <lineage>
        <taxon>Eukaryota</taxon>
        <taxon>Sar</taxon>
        <taxon>Stramenopiles</taxon>
        <taxon>Ochrophyta</taxon>
        <taxon>Pelagophyceae</taxon>
        <taxon>Pelagomonadales</taxon>
        <taxon>Pelagomonadaceae</taxon>
        <taxon>Pelagomonas</taxon>
    </lineage>
</organism>
<feature type="region of interest" description="Disordered" evidence="4">
    <location>
        <begin position="751"/>
        <end position="782"/>
    </location>
</feature>
<dbReference type="SUPFAM" id="SSF49879">
    <property type="entry name" value="SMAD/FHA domain"/>
    <property type="match status" value="1"/>
</dbReference>
<dbReference type="InterPro" id="IPR008984">
    <property type="entry name" value="SMAD_FHA_dom_sf"/>
</dbReference>
<accession>A0A7S3ZJK2</accession>